<feature type="compositionally biased region" description="Low complexity" evidence="1">
    <location>
        <begin position="56"/>
        <end position="67"/>
    </location>
</feature>
<feature type="compositionally biased region" description="Polar residues" evidence="1">
    <location>
        <begin position="295"/>
        <end position="312"/>
    </location>
</feature>
<dbReference type="Pfam" id="PF00790">
    <property type="entry name" value="VHS"/>
    <property type="match status" value="1"/>
</dbReference>
<dbReference type="GO" id="GO:0007015">
    <property type="term" value="P:actin filament organization"/>
    <property type="evidence" value="ECO:0007669"/>
    <property type="project" value="InterPro"/>
</dbReference>
<organism evidence="3 4">
    <name type="scientific">Tetrapyrgos nigripes</name>
    <dbReference type="NCBI Taxonomy" id="182062"/>
    <lineage>
        <taxon>Eukaryota</taxon>
        <taxon>Fungi</taxon>
        <taxon>Dikarya</taxon>
        <taxon>Basidiomycota</taxon>
        <taxon>Agaricomycotina</taxon>
        <taxon>Agaricomycetes</taxon>
        <taxon>Agaricomycetidae</taxon>
        <taxon>Agaricales</taxon>
        <taxon>Marasmiineae</taxon>
        <taxon>Marasmiaceae</taxon>
        <taxon>Tetrapyrgos</taxon>
    </lineage>
</organism>
<feature type="region of interest" description="Disordered" evidence="1">
    <location>
        <begin position="287"/>
        <end position="379"/>
    </location>
</feature>
<evidence type="ECO:0000313" key="3">
    <source>
        <dbReference type="EMBL" id="KAF5352923.1"/>
    </source>
</evidence>
<dbReference type="Gene3D" id="1.25.40.90">
    <property type="match status" value="1"/>
</dbReference>
<dbReference type="AlphaFoldDB" id="A0A8H5D477"/>
<proteinExistence type="predicted"/>
<evidence type="ECO:0000313" key="4">
    <source>
        <dbReference type="Proteomes" id="UP000559256"/>
    </source>
</evidence>
<feature type="compositionally biased region" description="Basic and acidic residues" evidence="1">
    <location>
        <begin position="318"/>
        <end position="332"/>
    </location>
</feature>
<dbReference type="GO" id="GO:0030479">
    <property type="term" value="C:actin cortical patch"/>
    <property type="evidence" value="ECO:0007669"/>
    <property type="project" value="TreeGrafter"/>
</dbReference>
<dbReference type="PROSITE" id="PS50179">
    <property type="entry name" value="VHS"/>
    <property type="match status" value="1"/>
</dbReference>
<gene>
    <name evidence="3" type="ORF">D9758_007866</name>
</gene>
<feature type="compositionally biased region" description="Basic and acidic residues" evidence="1">
    <location>
        <begin position="339"/>
        <end position="363"/>
    </location>
</feature>
<dbReference type="GO" id="GO:0051666">
    <property type="term" value="P:actin cortical patch localization"/>
    <property type="evidence" value="ECO:0007669"/>
    <property type="project" value="TreeGrafter"/>
</dbReference>
<feature type="region of interest" description="Disordered" evidence="1">
    <location>
        <begin position="495"/>
        <end position="517"/>
    </location>
</feature>
<dbReference type="CDD" id="cd16980">
    <property type="entry name" value="VHS_Lsb5"/>
    <property type="match status" value="1"/>
</dbReference>
<dbReference type="Proteomes" id="UP000559256">
    <property type="component" value="Unassembled WGS sequence"/>
</dbReference>
<dbReference type="PANTHER" id="PTHR47789:SF2">
    <property type="entry name" value="VHS DOMAIN-CONTAINING PROTEIN"/>
    <property type="match status" value="1"/>
</dbReference>
<dbReference type="SUPFAM" id="SSF48464">
    <property type="entry name" value="ENTH/VHS domain"/>
    <property type="match status" value="1"/>
</dbReference>
<accession>A0A8H5D477</accession>
<reference evidence="3 4" key="1">
    <citation type="journal article" date="2020" name="ISME J.">
        <title>Uncovering the hidden diversity of litter-decomposition mechanisms in mushroom-forming fungi.</title>
        <authorList>
            <person name="Floudas D."/>
            <person name="Bentzer J."/>
            <person name="Ahren D."/>
            <person name="Johansson T."/>
            <person name="Persson P."/>
            <person name="Tunlid A."/>
        </authorList>
    </citation>
    <scope>NUCLEOTIDE SEQUENCE [LARGE SCALE GENOMIC DNA]</scope>
    <source>
        <strain evidence="3 4">CBS 291.85</strain>
    </source>
</reference>
<name>A0A8H5D477_9AGAR</name>
<dbReference type="GO" id="GO:0043130">
    <property type="term" value="F:ubiquitin binding"/>
    <property type="evidence" value="ECO:0007669"/>
    <property type="project" value="InterPro"/>
</dbReference>
<feature type="compositionally biased region" description="Polar residues" evidence="1">
    <location>
        <begin position="495"/>
        <end position="509"/>
    </location>
</feature>
<dbReference type="SMART" id="SM00288">
    <property type="entry name" value="VHS"/>
    <property type="match status" value="1"/>
</dbReference>
<feature type="compositionally biased region" description="Low complexity" evidence="1">
    <location>
        <begin position="17"/>
        <end position="33"/>
    </location>
</feature>
<dbReference type="InterPro" id="IPR045007">
    <property type="entry name" value="LSB5"/>
</dbReference>
<evidence type="ECO:0000259" key="2">
    <source>
        <dbReference type="PROSITE" id="PS50179"/>
    </source>
</evidence>
<dbReference type="GO" id="GO:0007034">
    <property type="term" value="P:vacuolar transport"/>
    <property type="evidence" value="ECO:0007669"/>
    <property type="project" value="UniProtKB-ARBA"/>
</dbReference>
<dbReference type="GO" id="GO:0006897">
    <property type="term" value="P:endocytosis"/>
    <property type="evidence" value="ECO:0007669"/>
    <property type="project" value="InterPro"/>
</dbReference>
<evidence type="ECO:0000256" key="1">
    <source>
        <dbReference type="SAM" id="MobiDB-lite"/>
    </source>
</evidence>
<dbReference type="InterPro" id="IPR002014">
    <property type="entry name" value="VHS_dom"/>
</dbReference>
<dbReference type="EMBL" id="JAACJM010000065">
    <property type="protein sequence ID" value="KAF5352923.1"/>
    <property type="molecule type" value="Genomic_DNA"/>
</dbReference>
<dbReference type="GO" id="GO:0035091">
    <property type="term" value="F:phosphatidylinositol binding"/>
    <property type="evidence" value="ECO:0007669"/>
    <property type="project" value="InterPro"/>
</dbReference>
<feature type="domain" description="VHS" evidence="2">
    <location>
        <begin position="131"/>
        <end position="246"/>
    </location>
</feature>
<feature type="region of interest" description="Disordered" evidence="1">
    <location>
        <begin position="1"/>
        <end position="87"/>
    </location>
</feature>
<comment type="caution">
    <text evidence="3">The sequence shown here is derived from an EMBL/GenBank/DDBJ whole genome shotgun (WGS) entry which is preliminary data.</text>
</comment>
<feature type="compositionally biased region" description="Basic and acidic residues" evidence="1">
    <location>
        <begin position="35"/>
        <end position="44"/>
    </location>
</feature>
<dbReference type="OrthoDB" id="10255964at2759"/>
<sequence length="537" mass="60620">MKKFFSAKPKQQEKDPIPTTTPTQQHTPIHQQHAAYRDEDDYHLVETPPRSPSPGPKSQQQSKKPAPVLGILKALDPDSPIEQTDHSRRDVKWFAGWNRDRDREKDKQWQMVDKDSTALTRMIGFLTATSSEDWALVLEVCETASAGETSAKEAVRALRREFKYGEPQAQLSAARLWAIMLRNSSDTFIAQSTSRKFLDTLEDLIRNPATNPVVKERVLDVIAAAAYASASKKDTTGFRGLWRRVKSLDKPDEGIPFDTDDAMFNPPIAGHRGSYYEGQFSLGSAGQFPPGSIVPGTTPNLSTGTLPITQIDTLPPKETQKDNKEKDREKSERKHRHRDHSERERSHKDRENRERERDKDGHKDKSHRKKEKKSTKDKIIPLEEDIRRLFQECKIGMGNAGLLSQAVGHTKPEELDLEGDGKDVISEFQIKCMSSQELIAAQIPWASASADKSRREREREKILLYAQDTEHVRQRTVSQSSVNVIHALSPNLGRTGSTASIPLSTTAQGQDDFDDEQTTEERLLAALLEANEELLEY</sequence>
<feature type="compositionally biased region" description="Basic residues" evidence="1">
    <location>
        <begin position="364"/>
        <end position="373"/>
    </location>
</feature>
<protein>
    <recommendedName>
        <fullName evidence="2">VHS domain-containing protein</fullName>
    </recommendedName>
</protein>
<dbReference type="InterPro" id="IPR008942">
    <property type="entry name" value="ENTH_VHS"/>
</dbReference>
<keyword evidence="4" id="KW-1185">Reference proteome</keyword>
<dbReference type="PANTHER" id="PTHR47789">
    <property type="entry name" value="LAS SEVENTEEN-BINDING PROTEIN 5"/>
    <property type="match status" value="1"/>
</dbReference>